<comment type="subcellular location">
    <subcellularLocation>
        <location evidence="1">Membrane</location>
        <topology evidence="1">Multi-pass membrane protein</topology>
    </subcellularLocation>
</comment>
<feature type="domain" description="Rhodopsin" evidence="8">
    <location>
        <begin position="28"/>
        <end position="265"/>
    </location>
</feature>
<feature type="transmembrane region" description="Helical" evidence="7">
    <location>
        <begin position="203"/>
        <end position="221"/>
    </location>
</feature>
<comment type="similarity">
    <text evidence="5">Belongs to the SAT4 family.</text>
</comment>
<dbReference type="VEuPathDB" id="FungiDB:LEMA_P116270.1"/>
<dbReference type="InterPro" id="IPR052337">
    <property type="entry name" value="SAT4-like"/>
</dbReference>
<keyword evidence="4 7" id="KW-0472">Membrane</keyword>
<dbReference type="GeneID" id="13291382"/>
<evidence type="ECO:0000313" key="10">
    <source>
        <dbReference type="Proteomes" id="UP000002668"/>
    </source>
</evidence>
<dbReference type="OrthoDB" id="3936451at2759"/>
<dbReference type="PROSITE" id="PS51257">
    <property type="entry name" value="PROKAR_LIPOPROTEIN"/>
    <property type="match status" value="1"/>
</dbReference>
<feature type="transmembrane region" description="Helical" evidence="7">
    <location>
        <begin position="165"/>
        <end position="191"/>
    </location>
</feature>
<feature type="region of interest" description="Disordered" evidence="6">
    <location>
        <begin position="283"/>
        <end position="312"/>
    </location>
</feature>
<dbReference type="GO" id="GO:0016020">
    <property type="term" value="C:membrane"/>
    <property type="evidence" value="ECO:0007669"/>
    <property type="project" value="UniProtKB-SubCell"/>
</dbReference>
<dbReference type="InParanoid" id="E4ZTR4"/>
<reference evidence="10" key="1">
    <citation type="journal article" date="2011" name="Nat. Commun.">
        <title>Effector diversification within compartments of the Leptosphaeria maculans genome affected by Repeat-Induced Point mutations.</title>
        <authorList>
            <person name="Rouxel T."/>
            <person name="Grandaubert J."/>
            <person name="Hane J.K."/>
            <person name="Hoede C."/>
            <person name="van de Wouw A.P."/>
            <person name="Couloux A."/>
            <person name="Dominguez V."/>
            <person name="Anthouard V."/>
            <person name="Bally P."/>
            <person name="Bourras S."/>
            <person name="Cozijnsen A.J."/>
            <person name="Ciuffetti L.M."/>
            <person name="Degrave A."/>
            <person name="Dilmaghani A."/>
            <person name="Duret L."/>
            <person name="Fudal I."/>
            <person name="Goodwin S.B."/>
            <person name="Gout L."/>
            <person name="Glaser N."/>
            <person name="Linglin J."/>
            <person name="Kema G.H.J."/>
            <person name="Lapalu N."/>
            <person name="Lawrence C.B."/>
            <person name="May K."/>
            <person name="Meyer M."/>
            <person name="Ollivier B."/>
            <person name="Poulain J."/>
            <person name="Schoch C.L."/>
            <person name="Simon A."/>
            <person name="Spatafora J.W."/>
            <person name="Stachowiak A."/>
            <person name="Turgeon B.G."/>
            <person name="Tyler B.M."/>
            <person name="Vincent D."/>
            <person name="Weissenbach J."/>
            <person name="Amselem J."/>
            <person name="Quesneville H."/>
            <person name="Oliver R.P."/>
            <person name="Wincker P."/>
            <person name="Balesdent M.-H."/>
            <person name="Howlett B.J."/>
        </authorList>
    </citation>
    <scope>NUCLEOTIDE SEQUENCE [LARGE SCALE GENOMIC DNA]</scope>
    <source>
        <strain evidence="10">JN3 / isolate v23.1.3 / race Av1-4-5-6-7-8</strain>
    </source>
</reference>
<gene>
    <name evidence="9" type="ORF">LEMA_P116270.1</name>
</gene>
<evidence type="ECO:0000256" key="5">
    <source>
        <dbReference type="ARBA" id="ARBA00038359"/>
    </source>
</evidence>
<dbReference type="EMBL" id="FP929125">
    <property type="protein sequence ID" value="CBX94624.1"/>
    <property type="molecule type" value="Genomic_DNA"/>
</dbReference>
<accession>E4ZTR4</accession>
<proteinExistence type="inferred from homology"/>
<protein>
    <recommendedName>
        <fullName evidence="8">Rhodopsin domain-containing protein</fullName>
    </recommendedName>
</protein>
<dbReference type="AlphaFoldDB" id="E4ZTR4"/>
<dbReference type="PANTHER" id="PTHR33048">
    <property type="entry name" value="PTH11-LIKE INTEGRAL MEMBRANE PROTEIN (AFU_ORTHOLOGUE AFUA_5G11245)"/>
    <property type="match status" value="1"/>
</dbReference>
<dbReference type="Pfam" id="PF20684">
    <property type="entry name" value="Fung_rhodopsin"/>
    <property type="match status" value="1"/>
</dbReference>
<feature type="transmembrane region" description="Helical" evidence="7">
    <location>
        <begin position="12"/>
        <end position="32"/>
    </location>
</feature>
<feature type="transmembrane region" description="Helical" evidence="7">
    <location>
        <begin position="123"/>
        <end position="145"/>
    </location>
</feature>
<dbReference type="Proteomes" id="UP000002668">
    <property type="component" value="Genome"/>
</dbReference>
<name>E4ZTR4_LEPMJ</name>
<evidence type="ECO:0000313" key="9">
    <source>
        <dbReference type="EMBL" id="CBX94624.1"/>
    </source>
</evidence>
<feature type="region of interest" description="Disordered" evidence="6">
    <location>
        <begin position="354"/>
        <end position="380"/>
    </location>
</feature>
<evidence type="ECO:0000259" key="8">
    <source>
        <dbReference type="Pfam" id="PF20684"/>
    </source>
</evidence>
<dbReference type="PANTHER" id="PTHR33048:SF96">
    <property type="entry name" value="INTEGRAL MEMBRANE PROTEIN"/>
    <property type="match status" value="1"/>
</dbReference>
<feature type="transmembrane region" description="Helical" evidence="7">
    <location>
        <begin position="87"/>
        <end position="111"/>
    </location>
</feature>
<keyword evidence="2 7" id="KW-0812">Transmembrane</keyword>
<evidence type="ECO:0000256" key="2">
    <source>
        <dbReference type="ARBA" id="ARBA00022692"/>
    </source>
</evidence>
<dbReference type="RefSeq" id="XP_003838103.1">
    <property type="nucleotide sequence ID" value="XM_003838055.1"/>
</dbReference>
<evidence type="ECO:0000256" key="7">
    <source>
        <dbReference type="SAM" id="Phobius"/>
    </source>
</evidence>
<dbReference type="HOGENOM" id="CLU_028200_3_4_1"/>
<dbReference type="InterPro" id="IPR049326">
    <property type="entry name" value="Rhodopsin_dom_fungi"/>
</dbReference>
<sequence length="427" mass="47270">MAAVPNRGPELLGVNIAFVTTAFLACLLRVFVRIRMVRAWGLDDWLMVTAMMIYTGYITSSNIGVQYGTGRHHRDLPEHNVKVAKHCWYFCYLFYSISMICSKLSIGCLLLRISVRKLHTYIIYAAMIVSIVAGGTFFFVCLFQCDPVSYMWDKRQQGTCINNTVITALGYVYSIFSIISDFTFAIIPGFLVWHLQLKRRTKIALIPLITMGCIASAAVIARLPFIKHFNSPDFLWSTTDIAIWSSVEQGLAITAGSLATLRPLFFLAMHRLGLTTGAPSRHPSAYALSGGRPAHPQPSHPQKAKHETFRPDKYQLSATVKTRCDSDSDSSIPRTADARPLKLTCGVPAAAVGGAPHWSDHKTQHRMAGGELRGDNESERSLRMRCSEDEGMGIMVSKSFYITDEERGSFVASGEGCGEGKSEGGYR</sequence>
<feature type="transmembrane region" description="Helical" evidence="7">
    <location>
        <begin position="44"/>
        <end position="67"/>
    </location>
</feature>
<evidence type="ECO:0000256" key="6">
    <source>
        <dbReference type="SAM" id="MobiDB-lite"/>
    </source>
</evidence>
<keyword evidence="10" id="KW-1185">Reference proteome</keyword>
<evidence type="ECO:0000256" key="4">
    <source>
        <dbReference type="ARBA" id="ARBA00023136"/>
    </source>
</evidence>
<evidence type="ECO:0000256" key="3">
    <source>
        <dbReference type="ARBA" id="ARBA00022989"/>
    </source>
</evidence>
<evidence type="ECO:0000256" key="1">
    <source>
        <dbReference type="ARBA" id="ARBA00004141"/>
    </source>
</evidence>
<organism evidence="10">
    <name type="scientific">Leptosphaeria maculans (strain JN3 / isolate v23.1.3 / race Av1-4-5-6-7-8)</name>
    <name type="common">Blackleg fungus</name>
    <name type="synonym">Phoma lingam</name>
    <dbReference type="NCBI Taxonomy" id="985895"/>
    <lineage>
        <taxon>Eukaryota</taxon>
        <taxon>Fungi</taxon>
        <taxon>Dikarya</taxon>
        <taxon>Ascomycota</taxon>
        <taxon>Pezizomycotina</taxon>
        <taxon>Dothideomycetes</taxon>
        <taxon>Pleosporomycetidae</taxon>
        <taxon>Pleosporales</taxon>
        <taxon>Pleosporineae</taxon>
        <taxon>Leptosphaeriaceae</taxon>
        <taxon>Plenodomus</taxon>
        <taxon>Plenodomus lingam/Leptosphaeria maculans species complex</taxon>
    </lineage>
</organism>
<dbReference type="eggNOG" id="ENOG502SMC3">
    <property type="taxonomic scope" value="Eukaryota"/>
</dbReference>
<keyword evidence="3 7" id="KW-1133">Transmembrane helix</keyword>
<dbReference type="OMA" id="WSTIEQG"/>